<keyword evidence="3" id="KW-0732">Signal</keyword>
<evidence type="ECO:0000256" key="3">
    <source>
        <dbReference type="SAM" id="SignalP"/>
    </source>
</evidence>
<keyword evidence="6" id="KW-1185">Reference proteome</keyword>
<keyword evidence="2" id="KW-0430">Lectin</keyword>
<dbReference type="InterPro" id="IPR001229">
    <property type="entry name" value="Jacalin-like_lectin_dom"/>
</dbReference>
<accession>A0A8J5GAT0</accession>
<dbReference type="EMBL" id="JACMSC010000010">
    <property type="protein sequence ID" value="KAG6504615.1"/>
    <property type="molecule type" value="Genomic_DNA"/>
</dbReference>
<dbReference type="FunFam" id="2.100.10.30:FF:000001">
    <property type="entry name" value="Jacalin-related lectin 33"/>
    <property type="match status" value="1"/>
</dbReference>
<proteinExistence type="inferred from homology"/>
<dbReference type="GO" id="GO:0030246">
    <property type="term" value="F:carbohydrate binding"/>
    <property type="evidence" value="ECO:0007669"/>
    <property type="project" value="UniProtKB-KW"/>
</dbReference>
<dbReference type="InterPro" id="IPR033734">
    <property type="entry name" value="Jacalin-like_lectin_dom_plant"/>
</dbReference>
<dbReference type="OrthoDB" id="581739at2759"/>
<comment type="similarity">
    <text evidence="1">Belongs to the jacalin lectin family.</text>
</comment>
<dbReference type="CDD" id="cd09612">
    <property type="entry name" value="Jacalin"/>
    <property type="match status" value="1"/>
</dbReference>
<evidence type="ECO:0000259" key="4">
    <source>
        <dbReference type="PROSITE" id="PS51752"/>
    </source>
</evidence>
<dbReference type="SMART" id="SM00915">
    <property type="entry name" value="Jacalin"/>
    <property type="match status" value="1"/>
</dbReference>
<dbReference type="Proteomes" id="UP000734854">
    <property type="component" value="Unassembled WGS sequence"/>
</dbReference>
<sequence>MSSPSALSILHFLQSFGLQLAMACSSLINKCFRESWRCIKIGPWGGTGACNFDIGRSASQIKKVVLHTGDTVERLEISYVVDGNEVKTHPIGGSGGQSHEFELIPGEYINSMVGSVKTYRGETRISKLEFKTNLGKKHGPFGHGGGTEFTVPVMDGRIVGFFGQSGCYLNGIGVYLAPN</sequence>
<dbReference type="PANTHER" id="PTHR46506">
    <property type="entry name" value="OS05G0143600 PROTEIN"/>
    <property type="match status" value="1"/>
</dbReference>
<feature type="chain" id="PRO_5035284627" description="Jacalin-type lectin domain-containing protein" evidence="3">
    <location>
        <begin position="24"/>
        <end position="179"/>
    </location>
</feature>
<evidence type="ECO:0000256" key="1">
    <source>
        <dbReference type="ARBA" id="ARBA00006568"/>
    </source>
</evidence>
<dbReference type="AlphaFoldDB" id="A0A8J5GAT0"/>
<evidence type="ECO:0000256" key="2">
    <source>
        <dbReference type="ARBA" id="ARBA00022734"/>
    </source>
</evidence>
<feature type="domain" description="Jacalin-type lectin" evidence="4">
    <location>
        <begin position="38"/>
        <end position="178"/>
    </location>
</feature>
<comment type="caution">
    <text evidence="5">The sequence shown here is derived from an EMBL/GenBank/DDBJ whole genome shotgun (WGS) entry which is preliminary data.</text>
</comment>
<dbReference type="PROSITE" id="PS51752">
    <property type="entry name" value="JACALIN_LECTIN"/>
    <property type="match status" value="1"/>
</dbReference>
<name>A0A8J5GAT0_ZINOF</name>
<organism evidence="5 6">
    <name type="scientific">Zingiber officinale</name>
    <name type="common">Ginger</name>
    <name type="synonym">Amomum zingiber</name>
    <dbReference type="NCBI Taxonomy" id="94328"/>
    <lineage>
        <taxon>Eukaryota</taxon>
        <taxon>Viridiplantae</taxon>
        <taxon>Streptophyta</taxon>
        <taxon>Embryophyta</taxon>
        <taxon>Tracheophyta</taxon>
        <taxon>Spermatophyta</taxon>
        <taxon>Magnoliopsida</taxon>
        <taxon>Liliopsida</taxon>
        <taxon>Zingiberales</taxon>
        <taxon>Zingiberaceae</taxon>
        <taxon>Zingiber</taxon>
    </lineage>
</organism>
<feature type="signal peptide" evidence="3">
    <location>
        <begin position="1"/>
        <end position="23"/>
    </location>
</feature>
<evidence type="ECO:0000313" key="5">
    <source>
        <dbReference type="EMBL" id="KAG6504615.1"/>
    </source>
</evidence>
<evidence type="ECO:0000313" key="6">
    <source>
        <dbReference type="Proteomes" id="UP000734854"/>
    </source>
</evidence>
<dbReference type="Pfam" id="PF01419">
    <property type="entry name" value="Jacalin"/>
    <property type="match status" value="1"/>
</dbReference>
<gene>
    <name evidence="5" type="ORF">ZIOFF_036949</name>
</gene>
<reference evidence="5 6" key="1">
    <citation type="submission" date="2020-08" db="EMBL/GenBank/DDBJ databases">
        <title>Plant Genome Project.</title>
        <authorList>
            <person name="Zhang R.-G."/>
        </authorList>
    </citation>
    <scope>NUCLEOTIDE SEQUENCE [LARGE SCALE GENOMIC DNA]</scope>
    <source>
        <tissue evidence="5">Rhizome</tissue>
    </source>
</reference>
<protein>
    <recommendedName>
        <fullName evidence="4">Jacalin-type lectin domain-containing protein</fullName>
    </recommendedName>
</protein>